<accession>A0A5K3EM30</accession>
<dbReference type="AlphaFoldDB" id="A0A5K3EM30"/>
<name>A0A5K3EM30_MESCO</name>
<dbReference type="WBParaSite" id="MCU_001245-RA">
    <property type="protein sequence ID" value="MCU_001245-RA"/>
    <property type="gene ID" value="MCU_001245"/>
</dbReference>
<proteinExistence type="predicted"/>
<organism evidence="1">
    <name type="scientific">Mesocestoides corti</name>
    <name type="common">Flatworm</name>
    <dbReference type="NCBI Taxonomy" id="53468"/>
    <lineage>
        <taxon>Eukaryota</taxon>
        <taxon>Metazoa</taxon>
        <taxon>Spiralia</taxon>
        <taxon>Lophotrochozoa</taxon>
        <taxon>Platyhelminthes</taxon>
        <taxon>Cestoda</taxon>
        <taxon>Eucestoda</taxon>
        <taxon>Cyclophyllidea</taxon>
        <taxon>Mesocestoididae</taxon>
        <taxon>Mesocestoides</taxon>
    </lineage>
</organism>
<evidence type="ECO:0000313" key="1">
    <source>
        <dbReference type="WBParaSite" id="MCU_001245-RA"/>
    </source>
</evidence>
<reference evidence="1" key="1">
    <citation type="submission" date="2019-11" db="UniProtKB">
        <authorList>
            <consortium name="WormBaseParasite"/>
        </authorList>
    </citation>
    <scope>IDENTIFICATION</scope>
</reference>
<sequence>MVLCKFVRGSLITGHTQTQQNTTSINTELATKPRFRLSLLIKTEIKFTSARLPPRLHCMEMPPLTQSLSTTQKPILVLTTY</sequence>
<protein>
    <submittedName>
        <fullName evidence="1">Ovule protein</fullName>
    </submittedName>
</protein>